<dbReference type="OrthoDB" id="411356at2"/>
<dbReference type="STRING" id="112904.BH747_11695"/>
<evidence type="ECO:0000259" key="1">
    <source>
        <dbReference type="Pfam" id="PF00085"/>
    </source>
</evidence>
<comment type="caution">
    <text evidence="2">The sequence shown here is derived from an EMBL/GenBank/DDBJ whole genome shotgun (WGS) entry which is preliminary data.</text>
</comment>
<gene>
    <name evidence="2" type="ORF">BH747_11695</name>
</gene>
<accession>A0A1V8Y7D6</accession>
<protein>
    <submittedName>
        <fullName evidence="2">Thiol reductase thioredoxin</fullName>
    </submittedName>
</protein>
<dbReference type="RefSeq" id="WP_081184696.1">
    <property type="nucleotide sequence ID" value="NZ_MJEA01000016.1"/>
</dbReference>
<dbReference type="InterPro" id="IPR036249">
    <property type="entry name" value="Thioredoxin-like_sf"/>
</dbReference>
<reference evidence="2 3" key="1">
    <citation type="journal article" date="2017" name="BMC Microbiol.">
        <title>Comparative genomics of Enterococcus spp. isolated from bovine feces.</title>
        <authorList>
            <person name="Beukers A.G."/>
            <person name="Zaheer R."/>
            <person name="Goji N."/>
            <person name="Amoako K.K."/>
            <person name="Chaves A.V."/>
            <person name="Ward M.P."/>
            <person name="McAllister T.A."/>
        </authorList>
    </citation>
    <scope>NUCLEOTIDE SEQUENCE [LARGE SCALE GENOMIC DNA]</scope>
    <source>
        <strain evidence="2 3">F1129D 143</strain>
    </source>
</reference>
<organism evidence="2 3">
    <name type="scientific">Enterococcus villorum</name>
    <dbReference type="NCBI Taxonomy" id="112904"/>
    <lineage>
        <taxon>Bacteria</taxon>
        <taxon>Bacillati</taxon>
        <taxon>Bacillota</taxon>
        <taxon>Bacilli</taxon>
        <taxon>Lactobacillales</taxon>
        <taxon>Enterococcaceae</taxon>
        <taxon>Enterococcus</taxon>
    </lineage>
</organism>
<feature type="domain" description="Thioredoxin" evidence="1">
    <location>
        <begin position="11"/>
        <end position="90"/>
    </location>
</feature>
<dbReference type="Gene3D" id="3.40.30.10">
    <property type="entry name" value="Glutaredoxin"/>
    <property type="match status" value="1"/>
</dbReference>
<dbReference type="SUPFAM" id="SSF52833">
    <property type="entry name" value="Thioredoxin-like"/>
    <property type="match status" value="1"/>
</dbReference>
<dbReference type="AlphaFoldDB" id="A0A1V8Y7D6"/>
<dbReference type="EMBL" id="MJEA01000016">
    <property type="protein sequence ID" value="OQO68511.1"/>
    <property type="molecule type" value="Genomic_DNA"/>
</dbReference>
<name>A0A1V8Y7D6_9ENTE</name>
<evidence type="ECO:0000313" key="3">
    <source>
        <dbReference type="Proteomes" id="UP000192477"/>
    </source>
</evidence>
<sequence length="115" mass="13176">MKKTTNLLEVQHALAQEETVILYLSMPNCSVCHAVLPRFEHLLSHYDFPSFHLDVAKTPEVASAFQILTAPAILIYHKNKEVARQARFIDFQSLENLLNQLSSIDETLSYDKLFD</sequence>
<proteinExistence type="predicted"/>
<evidence type="ECO:0000313" key="2">
    <source>
        <dbReference type="EMBL" id="OQO68511.1"/>
    </source>
</evidence>
<dbReference type="Proteomes" id="UP000192477">
    <property type="component" value="Unassembled WGS sequence"/>
</dbReference>
<dbReference type="Pfam" id="PF00085">
    <property type="entry name" value="Thioredoxin"/>
    <property type="match status" value="1"/>
</dbReference>
<dbReference type="CDD" id="cd02947">
    <property type="entry name" value="TRX_family"/>
    <property type="match status" value="1"/>
</dbReference>
<dbReference type="InterPro" id="IPR013766">
    <property type="entry name" value="Thioredoxin_domain"/>
</dbReference>